<dbReference type="OrthoDB" id="4408011at2"/>
<dbReference type="Pfam" id="PF00291">
    <property type="entry name" value="PALP"/>
    <property type="match status" value="1"/>
</dbReference>
<dbReference type="RefSeq" id="WP_025413628.1">
    <property type="nucleotide sequence ID" value="NZ_CP007129.1"/>
</dbReference>
<evidence type="ECO:0000313" key="6">
    <source>
        <dbReference type="EMBL" id="AHG92280.1"/>
    </source>
</evidence>
<protein>
    <submittedName>
        <fullName evidence="6">Pyridoxal-5'-phosphate-dependent protein beta subunit</fullName>
    </submittedName>
</protein>
<evidence type="ECO:0000256" key="2">
    <source>
        <dbReference type="ARBA" id="ARBA00010869"/>
    </source>
</evidence>
<dbReference type="InParanoid" id="W0RPM6"/>
<dbReference type="SUPFAM" id="SSF53686">
    <property type="entry name" value="Tryptophan synthase beta subunit-like PLP-dependent enzymes"/>
    <property type="match status" value="1"/>
</dbReference>
<reference evidence="6 7" key="1">
    <citation type="journal article" date="2014" name="Genome Announc.">
        <title>Genome Sequence and Methylome of Soil Bacterium Gemmatirosa kalamazoonensis KBS708T, a Member of the Rarely Cultivated Gemmatimonadetes Phylum.</title>
        <authorList>
            <person name="Debruyn J.M."/>
            <person name="Radosevich M."/>
            <person name="Wommack K.E."/>
            <person name="Polson S.W."/>
            <person name="Hauser L.J."/>
            <person name="Fawaz M.N."/>
            <person name="Korlach J."/>
            <person name="Tsai Y.C."/>
        </authorList>
    </citation>
    <scope>NUCLEOTIDE SEQUENCE [LARGE SCALE GENOMIC DNA]</scope>
    <source>
        <strain evidence="6 7">KBS708</strain>
        <plasmid evidence="7">Plasmid 1</plasmid>
    </source>
</reference>
<accession>W0RPM6</accession>
<dbReference type="PATRIC" id="fig|861299.3.peg.4796"/>
<proteinExistence type="inferred from homology"/>
<dbReference type="GO" id="GO:0006565">
    <property type="term" value="P:L-serine catabolic process"/>
    <property type="evidence" value="ECO:0007669"/>
    <property type="project" value="TreeGrafter"/>
</dbReference>
<dbReference type="Gene3D" id="3.40.50.1100">
    <property type="match status" value="2"/>
</dbReference>
<geneLocation type="plasmid" evidence="6 7">
    <name>1</name>
</geneLocation>
<dbReference type="PANTHER" id="PTHR48078:SF6">
    <property type="entry name" value="L-THREONINE DEHYDRATASE CATABOLIC TDCB"/>
    <property type="match status" value="1"/>
</dbReference>
<dbReference type="HOGENOM" id="CLU_021152_4_2_0"/>
<organism evidence="6 7">
    <name type="scientific">Gemmatirosa kalamazoonensis</name>
    <dbReference type="NCBI Taxonomy" id="861299"/>
    <lineage>
        <taxon>Bacteria</taxon>
        <taxon>Pseudomonadati</taxon>
        <taxon>Gemmatimonadota</taxon>
        <taxon>Gemmatimonadia</taxon>
        <taxon>Gemmatimonadales</taxon>
        <taxon>Gemmatimonadaceae</taxon>
        <taxon>Gemmatirosa</taxon>
    </lineage>
</organism>
<comment type="cofactor">
    <cofactor evidence="1">
        <name>pyridoxal 5'-phosphate</name>
        <dbReference type="ChEBI" id="CHEBI:597326"/>
    </cofactor>
</comment>
<name>W0RPM6_9BACT</name>
<dbReference type="FunFam" id="3.40.50.1100:FF:000005">
    <property type="entry name" value="Threonine dehydratase catabolic"/>
    <property type="match status" value="1"/>
</dbReference>
<keyword evidence="7" id="KW-1185">Reference proteome</keyword>
<dbReference type="KEGG" id="gba:J421_4745"/>
<dbReference type="EMBL" id="CP007129">
    <property type="protein sequence ID" value="AHG92280.1"/>
    <property type="molecule type" value="Genomic_DNA"/>
</dbReference>
<dbReference type="InterPro" id="IPR001926">
    <property type="entry name" value="TrpB-like_PALP"/>
</dbReference>
<evidence type="ECO:0000259" key="5">
    <source>
        <dbReference type="Pfam" id="PF00291"/>
    </source>
</evidence>
<evidence type="ECO:0000256" key="4">
    <source>
        <dbReference type="ARBA" id="ARBA00023239"/>
    </source>
</evidence>
<dbReference type="GO" id="GO:0006567">
    <property type="term" value="P:L-threonine catabolic process"/>
    <property type="evidence" value="ECO:0007669"/>
    <property type="project" value="TreeGrafter"/>
</dbReference>
<dbReference type="GO" id="GO:0004794">
    <property type="term" value="F:threonine deaminase activity"/>
    <property type="evidence" value="ECO:0007669"/>
    <property type="project" value="TreeGrafter"/>
</dbReference>
<keyword evidence="6" id="KW-0614">Plasmid</keyword>
<evidence type="ECO:0000256" key="3">
    <source>
        <dbReference type="ARBA" id="ARBA00022898"/>
    </source>
</evidence>
<keyword evidence="4" id="KW-0456">Lyase</keyword>
<keyword evidence="3" id="KW-0663">Pyridoxal phosphate</keyword>
<gene>
    <name evidence="6" type="ORF">J421_4745</name>
</gene>
<dbReference type="Proteomes" id="UP000019151">
    <property type="component" value="Plasmid 1"/>
</dbReference>
<dbReference type="GO" id="GO:0003941">
    <property type="term" value="F:L-serine ammonia-lyase activity"/>
    <property type="evidence" value="ECO:0007669"/>
    <property type="project" value="TreeGrafter"/>
</dbReference>
<comment type="similarity">
    <text evidence="2">Belongs to the serine/threonine dehydratase family.</text>
</comment>
<evidence type="ECO:0000313" key="7">
    <source>
        <dbReference type="Proteomes" id="UP000019151"/>
    </source>
</evidence>
<dbReference type="InterPro" id="IPR036052">
    <property type="entry name" value="TrpB-like_PALP_sf"/>
</dbReference>
<dbReference type="GO" id="GO:0009097">
    <property type="term" value="P:isoleucine biosynthetic process"/>
    <property type="evidence" value="ECO:0007669"/>
    <property type="project" value="TreeGrafter"/>
</dbReference>
<feature type="domain" description="Tryptophan synthase beta chain-like PALP" evidence="5">
    <location>
        <begin position="26"/>
        <end position="306"/>
    </location>
</feature>
<sequence>MTTPTLDAPTPREIRDAADRVQGLAVRTPLVRLHVDAPVEIWLKLENLQPIGSFKLRGAANAMLTTPRSMLDRGVYTASAGNMAQGVAWVARELDVPCTVIVPDHAPATKLAAIERLGARVVKVPFERWWRVLQEHEYPGMDGLFVHPVSDRRVMAGNGTVGLEIVADLPEVDAVLVPFGGGGLSVGIAAALRTARPWARVWACEVETAAPLRASLAAGEATTCDYVPSFVDGIGGRSVLAEMWPLVRTLLAGSITVTLAEVAAAVKLLAERARVVAEGAGAAAVAAALRGVPDGAPKRVVCVVSGGNIDADKLGRILSGGVP</sequence>
<evidence type="ECO:0000256" key="1">
    <source>
        <dbReference type="ARBA" id="ARBA00001933"/>
    </source>
</evidence>
<dbReference type="PANTHER" id="PTHR48078">
    <property type="entry name" value="THREONINE DEHYDRATASE, MITOCHONDRIAL-RELATED"/>
    <property type="match status" value="1"/>
</dbReference>
<dbReference type="InterPro" id="IPR050147">
    <property type="entry name" value="Ser/Thr_Dehydratase"/>
</dbReference>
<dbReference type="AlphaFoldDB" id="W0RPM6"/>